<proteinExistence type="predicted"/>
<dbReference type="Proteomes" id="UP000326757">
    <property type="component" value="Unassembled WGS sequence"/>
</dbReference>
<dbReference type="AlphaFoldDB" id="A0A5N6JRA9"/>
<evidence type="ECO:0008006" key="3">
    <source>
        <dbReference type="Google" id="ProtNLM"/>
    </source>
</evidence>
<organism evidence="1 2">
    <name type="scientific">Monilinia laxa</name>
    <name type="common">Brown rot fungus</name>
    <name type="synonym">Sclerotinia laxa</name>
    <dbReference type="NCBI Taxonomy" id="61186"/>
    <lineage>
        <taxon>Eukaryota</taxon>
        <taxon>Fungi</taxon>
        <taxon>Dikarya</taxon>
        <taxon>Ascomycota</taxon>
        <taxon>Pezizomycotina</taxon>
        <taxon>Leotiomycetes</taxon>
        <taxon>Helotiales</taxon>
        <taxon>Sclerotiniaceae</taxon>
        <taxon>Monilinia</taxon>
    </lineage>
</organism>
<gene>
    <name evidence="1" type="ORF">EYC80_009998</name>
</gene>
<keyword evidence="2" id="KW-1185">Reference proteome</keyword>
<dbReference type="EMBL" id="VIGI01000015">
    <property type="protein sequence ID" value="KAB8291313.1"/>
    <property type="molecule type" value="Genomic_DNA"/>
</dbReference>
<name>A0A5N6JRA9_MONLA</name>
<sequence length="448" mass="50885">MGGKTFASHVPPIKTPRMTQEVYDKALEQNQAILRKFYSRVASAIEGPGKTTYGDVDILVALPLKDAFPPQERVPDTLQKALHASACVQYKGNPTINFAVPWPENSTTSATNMLGEDGEDVAESTDVSSAEWYVQVDIYICRDEHEFDWELFHYAHGDLCNIIGTIVKRFGLTINNRALFIRIPEIELADKKKSMVFLTDNPAKILDFLGLDQEKWWKRFDTQQEMFEYAATCRMFWVRNVVGGEAERDVIGIKVEGCQEGGEEGKKRLKYNDRQRATRPIYKAWVDEFIPQCREQASYSDIKITREEIRDEAFKKFGIKEEYETKRHDWNLAKHLVELVNDGIKGNIPLDGVDGQMRSAATKVLKGIIMEGEPYEGGLPEAAIKDANGFYNLELVKHFVRENWGNAGSIGMARQQTRAREAMRAKAEKRAKAEMAKCEQDSGLQKIV</sequence>
<dbReference type="OrthoDB" id="4708870at2759"/>
<evidence type="ECO:0000313" key="2">
    <source>
        <dbReference type="Proteomes" id="UP000326757"/>
    </source>
</evidence>
<accession>A0A5N6JRA9</accession>
<evidence type="ECO:0000313" key="1">
    <source>
        <dbReference type="EMBL" id="KAB8291313.1"/>
    </source>
</evidence>
<comment type="caution">
    <text evidence="1">The sequence shown here is derived from an EMBL/GenBank/DDBJ whole genome shotgun (WGS) entry which is preliminary data.</text>
</comment>
<reference evidence="1 2" key="1">
    <citation type="submission" date="2019-06" db="EMBL/GenBank/DDBJ databases">
        <title>Genome Sequence of the Brown Rot Fungal Pathogen Monilinia laxa.</title>
        <authorList>
            <person name="De Miccolis Angelini R.M."/>
            <person name="Landi L."/>
            <person name="Abate D."/>
            <person name="Pollastro S."/>
            <person name="Romanazzi G."/>
            <person name="Faretra F."/>
        </authorList>
    </citation>
    <scope>NUCLEOTIDE SEQUENCE [LARGE SCALE GENOMIC DNA]</scope>
    <source>
        <strain evidence="1 2">Mlax316</strain>
    </source>
</reference>
<protein>
    <recommendedName>
        <fullName evidence="3">Nucleotidyltransferase</fullName>
    </recommendedName>
</protein>